<dbReference type="AlphaFoldDB" id="A0A1I7U8U7"/>
<proteinExistence type="predicted"/>
<keyword evidence="4" id="KW-0805">Transcription regulation</keyword>
<dbReference type="PROSITE" id="PS51184">
    <property type="entry name" value="JMJC"/>
    <property type="match status" value="1"/>
</dbReference>
<dbReference type="SMART" id="SM00558">
    <property type="entry name" value="JmjC"/>
    <property type="match status" value="1"/>
</dbReference>
<keyword evidence="1" id="KW-0479">Metal-binding</keyword>
<evidence type="ECO:0000259" key="8">
    <source>
        <dbReference type="PROSITE" id="PS51184"/>
    </source>
</evidence>
<dbReference type="STRING" id="1561998.A0A1I7U8U7"/>
<evidence type="ECO:0000256" key="3">
    <source>
        <dbReference type="ARBA" id="ARBA00023004"/>
    </source>
</evidence>
<keyword evidence="3" id="KW-0408">Iron</keyword>
<keyword evidence="2" id="KW-0560">Oxidoreductase</keyword>
<dbReference type="GO" id="GO:0046872">
    <property type="term" value="F:metal ion binding"/>
    <property type="evidence" value="ECO:0007669"/>
    <property type="project" value="UniProtKB-KW"/>
</dbReference>
<evidence type="ECO:0000256" key="7">
    <source>
        <dbReference type="SAM" id="MobiDB-lite"/>
    </source>
</evidence>
<feature type="compositionally biased region" description="Basic and acidic residues" evidence="7">
    <location>
        <begin position="168"/>
        <end position="193"/>
    </location>
</feature>
<dbReference type="PANTHER" id="PTHR23123">
    <property type="entry name" value="PHD/F-BOX CONTAINING PROTEIN"/>
    <property type="match status" value="1"/>
</dbReference>
<reference evidence="10" key="1">
    <citation type="submission" date="2016-11" db="UniProtKB">
        <authorList>
            <consortium name="WormBaseParasite"/>
        </authorList>
    </citation>
    <scope>IDENTIFICATION</scope>
</reference>
<feature type="compositionally biased region" description="Acidic residues" evidence="7">
    <location>
        <begin position="119"/>
        <end position="131"/>
    </location>
</feature>
<keyword evidence="9" id="KW-1185">Reference proteome</keyword>
<dbReference type="Pfam" id="PF13621">
    <property type="entry name" value="Cupin_8"/>
    <property type="match status" value="1"/>
</dbReference>
<feature type="compositionally biased region" description="Low complexity" evidence="7">
    <location>
        <begin position="196"/>
        <end position="211"/>
    </location>
</feature>
<name>A0A1I7U8U7_9PELO</name>
<dbReference type="Proteomes" id="UP000095282">
    <property type="component" value="Unplaced"/>
</dbReference>
<feature type="region of interest" description="Disordered" evidence="7">
    <location>
        <begin position="50"/>
        <end position="354"/>
    </location>
</feature>
<accession>A0A1I7U8U7</accession>
<evidence type="ECO:0000256" key="2">
    <source>
        <dbReference type="ARBA" id="ARBA00023002"/>
    </source>
</evidence>
<dbReference type="InterPro" id="IPR050690">
    <property type="entry name" value="JHDM1_Histone_Demethylase"/>
</dbReference>
<organism evidence="9 10">
    <name type="scientific">Caenorhabditis tropicalis</name>
    <dbReference type="NCBI Taxonomy" id="1561998"/>
    <lineage>
        <taxon>Eukaryota</taxon>
        <taxon>Metazoa</taxon>
        <taxon>Ecdysozoa</taxon>
        <taxon>Nematoda</taxon>
        <taxon>Chromadorea</taxon>
        <taxon>Rhabditida</taxon>
        <taxon>Rhabditina</taxon>
        <taxon>Rhabditomorpha</taxon>
        <taxon>Rhabditoidea</taxon>
        <taxon>Rhabditidae</taxon>
        <taxon>Peloderinae</taxon>
        <taxon>Caenorhabditis</taxon>
    </lineage>
</organism>
<dbReference type="eggNOG" id="KOG1633">
    <property type="taxonomic scope" value="Eukaryota"/>
</dbReference>
<keyword evidence="5" id="KW-0804">Transcription</keyword>
<sequence>MAGNQGNQERMLVRLNYLEDEEERERLAAQIVANYEFFIPPVLEEAAEVGFNEEDVEMPELEREEDMEEERDAELRQRGGDLLDFGLRENEDPLMEVEVQEAGPAIPAGSAQASAAGAESEESSVESDSEDPDFKAPRNAPGTSRSYRGVLRSGRLHPDNVPEEEQEEPIKKEDSIELPESREAKEDEGKEEIPEPSTSHPSSSPSTSSSSNQRKLRSDRPLPEYPSKDEDRNEGLIEAKENEDAPRPLDFSQLDHYSEPSTSSEDFHPAASPPTSSSHRRTLRSGRHLPENEPEDEELIEEEDSIELEESMKANEEDEDEEAPGSSGSPQLDAPSTSSADDFDPLSLPSTSSSSLLRILSQEEFRRELMKHKPASKEFMELFVAHEAIHFNNGNVEVEEFENGYNYREKLGDFTKIYKFQSREGLGMKKPEIGFERVAEFFDPMEYMSVIDSRTQRSSMMPIHVLLDSFKIPVEERTSILNLLSLEFTKTHPGLNDAFKVPSFVEEKSIIHKIEGFLKEKAEEIEKEMATMKNKKELKDELRRLQKFPIPRYQKFFLISMEGSFTDIHVDFSATSVYYHVDTGKKVFYVAPPTPDNVALYERIESKKQKTEEKDRWIGDLLFEQWRRVEINPGETLMMPSGYLHFVYTPEDSLVIGGNFLMEQYYKLQFQLTDLEEYCHYRLHTIGSAGMLRGFRDVMWAYIEFFLIPKMREMDEEEKKESPLRDTAELFVRAMKPTGRYYRPWYKPEKREELKRMLQELMGEQRGVRRRPLEDVEGQLPAKRRRRN</sequence>
<feature type="compositionally biased region" description="Acidic residues" evidence="7">
    <location>
        <begin position="50"/>
        <end position="72"/>
    </location>
</feature>
<dbReference type="InterPro" id="IPR003347">
    <property type="entry name" value="JmjC_dom"/>
</dbReference>
<feature type="compositionally biased region" description="Low complexity" evidence="7">
    <location>
        <begin position="102"/>
        <end position="118"/>
    </location>
</feature>
<dbReference type="Gene3D" id="2.60.120.650">
    <property type="entry name" value="Cupin"/>
    <property type="match status" value="1"/>
</dbReference>
<protein>
    <submittedName>
        <fullName evidence="10">JmjC domain-containing protein</fullName>
    </submittedName>
</protein>
<dbReference type="WBParaSite" id="Csp11.Scaffold629.g16029.t1">
    <property type="protein sequence ID" value="Csp11.Scaffold629.g16029.t1"/>
    <property type="gene ID" value="Csp11.Scaffold629.g16029"/>
</dbReference>
<feature type="compositionally biased region" description="Polar residues" evidence="7">
    <location>
        <begin position="326"/>
        <end position="340"/>
    </location>
</feature>
<dbReference type="GO" id="GO:0016491">
    <property type="term" value="F:oxidoreductase activity"/>
    <property type="evidence" value="ECO:0007669"/>
    <property type="project" value="UniProtKB-KW"/>
</dbReference>
<evidence type="ECO:0000313" key="9">
    <source>
        <dbReference type="Proteomes" id="UP000095282"/>
    </source>
</evidence>
<feature type="compositionally biased region" description="Basic and acidic residues" evidence="7">
    <location>
        <begin position="216"/>
        <end position="247"/>
    </location>
</feature>
<feature type="domain" description="JmjC" evidence="8">
    <location>
        <begin position="490"/>
        <end position="677"/>
    </location>
</feature>
<evidence type="ECO:0000256" key="1">
    <source>
        <dbReference type="ARBA" id="ARBA00022723"/>
    </source>
</evidence>
<feature type="compositionally biased region" description="Acidic residues" evidence="7">
    <location>
        <begin position="292"/>
        <end position="309"/>
    </location>
</feature>
<evidence type="ECO:0000256" key="5">
    <source>
        <dbReference type="ARBA" id="ARBA00023163"/>
    </source>
</evidence>
<dbReference type="SUPFAM" id="SSF51197">
    <property type="entry name" value="Clavaminate synthase-like"/>
    <property type="match status" value="1"/>
</dbReference>
<feature type="compositionally biased region" description="Basic residues" evidence="7">
    <location>
        <begin position="278"/>
        <end position="287"/>
    </location>
</feature>
<evidence type="ECO:0000313" key="10">
    <source>
        <dbReference type="WBParaSite" id="Csp11.Scaffold629.g16029.t1"/>
    </source>
</evidence>
<feature type="coiled-coil region" evidence="6">
    <location>
        <begin position="515"/>
        <end position="545"/>
    </location>
</feature>
<dbReference type="InterPro" id="IPR041667">
    <property type="entry name" value="Cupin_8"/>
</dbReference>
<evidence type="ECO:0000256" key="4">
    <source>
        <dbReference type="ARBA" id="ARBA00023015"/>
    </source>
</evidence>
<evidence type="ECO:0000256" key="6">
    <source>
        <dbReference type="SAM" id="Coils"/>
    </source>
</evidence>
<keyword evidence="6" id="KW-0175">Coiled coil</keyword>
<feature type="compositionally biased region" description="Basic and acidic residues" evidence="7">
    <location>
        <begin position="73"/>
        <end position="91"/>
    </location>
</feature>